<dbReference type="EMBL" id="JAESDN010000007">
    <property type="protein sequence ID" value="KAG7047530.1"/>
    <property type="molecule type" value="Genomic_DNA"/>
</dbReference>
<dbReference type="AlphaFoldDB" id="A0A9P7UG89"/>
<evidence type="ECO:0000256" key="1">
    <source>
        <dbReference type="SAM" id="MobiDB-lite"/>
    </source>
</evidence>
<proteinExistence type="predicted"/>
<evidence type="ECO:0000313" key="3">
    <source>
        <dbReference type="Proteomes" id="UP000699042"/>
    </source>
</evidence>
<comment type="caution">
    <text evidence="2">The sequence shown here is derived from an EMBL/GenBank/DDBJ whole genome shotgun (WGS) entry which is preliminary data.</text>
</comment>
<feature type="region of interest" description="Disordered" evidence="1">
    <location>
        <begin position="1"/>
        <end position="44"/>
    </location>
</feature>
<dbReference type="Proteomes" id="UP000699042">
    <property type="component" value="Unassembled WGS sequence"/>
</dbReference>
<gene>
    <name evidence="2" type="ORF">JMJ77_010879</name>
</gene>
<protein>
    <submittedName>
        <fullName evidence="2">Uncharacterized protein</fullName>
    </submittedName>
</protein>
<evidence type="ECO:0000313" key="2">
    <source>
        <dbReference type="EMBL" id="KAG7047530.1"/>
    </source>
</evidence>
<reference evidence="2" key="1">
    <citation type="submission" date="2021-05" db="EMBL/GenBank/DDBJ databases">
        <title>Comparative genomics of three Colletotrichum scovillei strains and genetic complementation revealed genes involved fungal growth and virulence on chili pepper.</title>
        <authorList>
            <person name="Hsieh D.-K."/>
            <person name="Chuang S.-C."/>
            <person name="Chen C.-Y."/>
            <person name="Chao Y.-T."/>
            <person name="Lu M.-Y.J."/>
            <person name="Lee M.-H."/>
            <person name="Shih M.-C."/>
        </authorList>
    </citation>
    <scope>NUCLEOTIDE SEQUENCE</scope>
    <source>
        <strain evidence="2">Coll-153</strain>
    </source>
</reference>
<name>A0A9P7UG89_9PEZI</name>
<organism evidence="2 3">
    <name type="scientific">Colletotrichum scovillei</name>
    <dbReference type="NCBI Taxonomy" id="1209932"/>
    <lineage>
        <taxon>Eukaryota</taxon>
        <taxon>Fungi</taxon>
        <taxon>Dikarya</taxon>
        <taxon>Ascomycota</taxon>
        <taxon>Pezizomycotina</taxon>
        <taxon>Sordariomycetes</taxon>
        <taxon>Hypocreomycetidae</taxon>
        <taxon>Glomerellales</taxon>
        <taxon>Glomerellaceae</taxon>
        <taxon>Colletotrichum</taxon>
        <taxon>Colletotrichum acutatum species complex</taxon>
    </lineage>
</organism>
<accession>A0A9P7UG89</accession>
<sequence>MTKTTAQIKRNAGPGYGREHDAGLDPPVLDGGDEQERQQPSREPLCNRPTFIWECLTKPVDWPVQLGSRLQGPSHLATQYRCTPEAIQFQPVVVETPRHDPTSKGPCLPKQAAAAAFLVHPEPQTRDCSKTCAQSTTNTHTGVVAYYLAAKHSRTDSGTRAKVLPTHRGLRILSFTYPKRPESDTIYARGSLVAAFYLEYADETRDGQLSLAFSTNRFTNMAKKQGPPENSNSLPSGGLTTLQLVHLELLGVYV</sequence>
<keyword evidence="3" id="KW-1185">Reference proteome</keyword>